<dbReference type="FunFam" id="3.30.200.20:FF:000465">
    <property type="entry name" value="Cysteine-rich receptor-like protein kinase 6"/>
    <property type="match status" value="1"/>
</dbReference>
<keyword evidence="9" id="KW-1185">Reference proteome</keyword>
<dbReference type="InterPro" id="IPR008271">
    <property type="entry name" value="Ser/Thr_kinase_AS"/>
</dbReference>
<evidence type="ECO:0000256" key="2">
    <source>
        <dbReference type="ARBA" id="ARBA00022741"/>
    </source>
</evidence>
<dbReference type="Pfam" id="PF00069">
    <property type="entry name" value="Pkinase"/>
    <property type="match status" value="1"/>
</dbReference>
<name>A0A9R0TDV8_TRITD</name>
<keyword evidence="1" id="KW-0808">Transferase</keyword>
<dbReference type="InterPro" id="IPR011009">
    <property type="entry name" value="Kinase-like_dom_sf"/>
</dbReference>
<evidence type="ECO:0000256" key="3">
    <source>
        <dbReference type="ARBA" id="ARBA00022777"/>
    </source>
</evidence>
<keyword evidence="2 5" id="KW-0547">Nucleotide-binding</keyword>
<comment type="similarity">
    <text evidence="6">Belongs to the protein kinase superfamily.</text>
</comment>
<dbReference type="PROSITE" id="PS50011">
    <property type="entry name" value="PROTEIN_KINASE_DOM"/>
    <property type="match status" value="1"/>
</dbReference>
<protein>
    <recommendedName>
        <fullName evidence="7">Protein kinase domain-containing protein</fullName>
    </recommendedName>
</protein>
<dbReference type="Gene3D" id="1.10.510.10">
    <property type="entry name" value="Transferase(Phosphotransferase) domain 1"/>
    <property type="match status" value="1"/>
</dbReference>
<dbReference type="InterPro" id="IPR000719">
    <property type="entry name" value="Prot_kinase_dom"/>
</dbReference>
<keyword evidence="6" id="KW-0723">Serine/threonine-protein kinase</keyword>
<evidence type="ECO:0000256" key="1">
    <source>
        <dbReference type="ARBA" id="ARBA00022679"/>
    </source>
</evidence>
<evidence type="ECO:0000313" key="8">
    <source>
        <dbReference type="EMBL" id="VAI12048.1"/>
    </source>
</evidence>
<evidence type="ECO:0000256" key="5">
    <source>
        <dbReference type="PROSITE-ProRule" id="PRU10141"/>
    </source>
</evidence>
<dbReference type="GO" id="GO:0005524">
    <property type="term" value="F:ATP binding"/>
    <property type="evidence" value="ECO:0007669"/>
    <property type="project" value="UniProtKB-UniRule"/>
</dbReference>
<proteinExistence type="inferred from homology"/>
<dbReference type="SMART" id="SM00220">
    <property type="entry name" value="S_TKc"/>
    <property type="match status" value="1"/>
</dbReference>
<keyword evidence="3" id="KW-0418">Kinase</keyword>
<dbReference type="InterPro" id="IPR017441">
    <property type="entry name" value="Protein_kinase_ATP_BS"/>
</dbReference>
<sequence length="266" mass="29672">MEHHNITPQSDLEGILFDESAEPKALPLSLLEHITSGFSRGEEIGNGGFATVYKGMLDNGMVAVKKLFGTVDLDEKKFSEEIRCLMKAKHKNIVRFLGYCADTQGEMVDCGGKLVLADVRQRLLCFEYLPKGSLDKHITDASCGLEWRERYQIINGICDGLYYLHQKHIVHLDLKPGNILLDNNMIPKISDFGLSRCFDENQTRTIASKVIGTMGYLAPEFCSVRQITVKSDIYSLGTIIIEIITGEKGYADVANVRQAIHSNIKA</sequence>
<dbReference type="PANTHER" id="PTHR45707:SF70">
    <property type="entry name" value="PROTEIN KINASE DOMAIN-CONTAINING PROTEIN"/>
    <property type="match status" value="1"/>
</dbReference>
<accession>A0A9R0TDV8</accession>
<gene>
    <name evidence="8" type="ORF">TRITD_5Av1G002220</name>
</gene>
<dbReference type="EMBL" id="LT934119">
    <property type="protein sequence ID" value="VAI12048.1"/>
    <property type="molecule type" value="Genomic_DNA"/>
</dbReference>
<feature type="binding site" evidence="5">
    <location>
        <position position="66"/>
    </location>
    <ligand>
        <name>ATP</name>
        <dbReference type="ChEBI" id="CHEBI:30616"/>
    </ligand>
</feature>
<dbReference type="PIRSF" id="PIRSF000654">
    <property type="entry name" value="Integrin-linked_kinase"/>
    <property type="match status" value="1"/>
</dbReference>
<dbReference type="GO" id="GO:0004674">
    <property type="term" value="F:protein serine/threonine kinase activity"/>
    <property type="evidence" value="ECO:0007669"/>
    <property type="project" value="UniProtKB-KW"/>
</dbReference>
<dbReference type="PROSITE" id="PS00108">
    <property type="entry name" value="PROTEIN_KINASE_ST"/>
    <property type="match status" value="1"/>
</dbReference>
<reference evidence="8 9" key="1">
    <citation type="submission" date="2017-09" db="EMBL/GenBank/DDBJ databases">
        <authorList>
            <consortium name="International Durum Wheat Genome Sequencing Consortium (IDWGSC)"/>
            <person name="Milanesi L."/>
        </authorList>
    </citation>
    <scope>NUCLEOTIDE SEQUENCE [LARGE SCALE GENOMIC DNA]</scope>
    <source>
        <strain evidence="9">cv. Svevo</strain>
    </source>
</reference>
<dbReference type="AlphaFoldDB" id="A0A9R0TDV8"/>
<organism evidence="8 9">
    <name type="scientific">Triticum turgidum subsp. durum</name>
    <name type="common">Durum wheat</name>
    <name type="synonym">Triticum durum</name>
    <dbReference type="NCBI Taxonomy" id="4567"/>
    <lineage>
        <taxon>Eukaryota</taxon>
        <taxon>Viridiplantae</taxon>
        <taxon>Streptophyta</taxon>
        <taxon>Embryophyta</taxon>
        <taxon>Tracheophyta</taxon>
        <taxon>Spermatophyta</taxon>
        <taxon>Magnoliopsida</taxon>
        <taxon>Liliopsida</taxon>
        <taxon>Poales</taxon>
        <taxon>Poaceae</taxon>
        <taxon>BOP clade</taxon>
        <taxon>Pooideae</taxon>
        <taxon>Triticodae</taxon>
        <taxon>Triticeae</taxon>
        <taxon>Triticinae</taxon>
        <taxon>Triticum</taxon>
    </lineage>
</organism>
<dbReference type="SUPFAM" id="SSF56112">
    <property type="entry name" value="Protein kinase-like (PK-like)"/>
    <property type="match status" value="1"/>
</dbReference>
<keyword evidence="4 5" id="KW-0067">ATP-binding</keyword>
<evidence type="ECO:0000256" key="6">
    <source>
        <dbReference type="RuleBase" id="RU000304"/>
    </source>
</evidence>
<feature type="domain" description="Protein kinase" evidence="7">
    <location>
        <begin position="38"/>
        <end position="266"/>
    </location>
</feature>
<dbReference type="Proteomes" id="UP000324705">
    <property type="component" value="Chromosome 5A"/>
</dbReference>
<evidence type="ECO:0000256" key="4">
    <source>
        <dbReference type="ARBA" id="ARBA00022840"/>
    </source>
</evidence>
<evidence type="ECO:0000313" key="9">
    <source>
        <dbReference type="Proteomes" id="UP000324705"/>
    </source>
</evidence>
<dbReference type="PROSITE" id="PS00107">
    <property type="entry name" value="PROTEIN_KINASE_ATP"/>
    <property type="match status" value="1"/>
</dbReference>
<dbReference type="Gramene" id="TRITD5Av1G002220.3">
    <property type="protein sequence ID" value="TRITD5Av1G002220.3"/>
    <property type="gene ID" value="TRITD5Av1G002220"/>
</dbReference>
<evidence type="ECO:0000259" key="7">
    <source>
        <dbReference type="PROSITE" id="PS50011"/>
    </source>
</evidence>
<dbReference type="FunFam" id="1.10.510.10:FF:000870">
    <property type="entry name" value="OSJNBa0016N04.16-like protein"/>
    <property type="match status" value="1"/>
</dbReference>
<dbReference type="PANTHER" id="PTHR45707">
    <property type="entry name" value="C2 CALCIUM/LIPID-BINDING PLANT PHOSPHORIBOSYLTRANSFERASE FAMILY PROTEIN"/>
    <property type="match status" value="1"/>
</dbReference>